<dbReference type="Pfam" id="PF00005">
    <property type="entry name" value="ABC_tran"/>
    <property type="match status" value="1"/>
</dbReference>
<dbReference type="GO" id="GO:0005886">
    <property type="term" value="C:plasma membrane"/>
    <property type="evidence" value="ECO:0007669"/>
    <property type="project" value="UniProtKB-SubCell"/>
</dbReference>
<dbReference type="Gene3D" id="3.40.50.300">
    <property type="entry name" value="P-loop containing nucleotide triphosphate hydrolases"/>
    <property type="match status" value="1"/>
</dbReference>
<dbReference type="PANTHER" id="PTHR42771">
    <property type="entry name" value="IRON(3+)-HYDROXAMATE IMPORT ATP-BINDING PROTEIN FHUC"/>
    <property type="match status" value="1"/>
</dbReference>
<dbReference type="SUPFAM" id="SSF52540">
    <property type="entry name" value="P-loop containing nucleoside triphosphate hydrolases"/>
    <property type="match status" value="1"/>
</dbReference>
<keyword evidence="6 11" id="KW-0067">ATP-binding</keyword>
<keyword evidence="2" id="KW-0813">Transport</keyword>
<evidence type="ECO:0000256" key="5">
    <source>
        <dbReference type="ARBA" id="ARBA00022741"/>
    </source>
</evidence>
<keyword evidence="12" id="KW-1185">Reference proteome</keyword>
<dbReference type="SMART" id="SM00382">
    <property type="entry name" value="AAA"/>
    <property type="match status" value="1"/>
</dbReference>
<protein>
    <submittedName>
        <fullName evidence="11">Iron ABC transporter ATP-binding protein</fullName>
    </submittedName>
</protein>
<gene>
    <name evidence="11" type="ORF">GCM10007276_33860</name>
</gene>
<dbReference type="InterPro" id="IPR003593">
    <property type="entry name" value="AAA+_ATPase"/>
</dbReference>
<feature type="domain" description="ABC transporter" evidence="10">
    <location>
        <begin position="5"/>
        <end position="242"/>
    </location>
</feature>
<dbReference type="InterPro" id="IPR051535">
    <property type="entry name" value="Siderophore_ABC-ATPase"/>
</dbReference>
<dbReference type="PANTHER" id="PTHR42771:SF7">
    <property type="entry name" value="ABC-TYPE COBALAMIN_FE3+-SIDEROPHORES TRANSPORT SYSTEM, ATPASE COMPONENT"/>
    <property type="match status" value="1"/>
</dbReference>
<dbReference type="GO" id="GO:0016887">
    <property type="term" value="F:ATP hydrolysis activity"/>
    <property type="evidence" value="ECO:0007669"/>
    <property type="project" value="InterPro"/>
</dbReference>
<reference evidence="11" key="1">
    <citation type="journal article" date="2014" name="Int. J. Syst. Evol. Microbiol.">
        <title>Complete genome sequence of Corynebacterium casei LMG S-19264T (=DSM 44701T), isolated from a smear-ripened cheese.</title>
        <authorList>
            <consortium name="US DOE Joint Genome Institute (JGI-PGF)"/>
            <person name="Walter F."/>
            <person name="Albersmeier A."/>
            <person name="Kalinowski J."/>
            <person name="Ruckert C."/>
        </authorList>
    </citation>
    <scope>NUCLEOTIDE SEQUENCE</scope>
    <source>
        <strain evidence="11">CCM 7684</strain>
    </source>
</reference>
<comment type="caution">
    <text evidence="11">The sequence shown here is derived from an EMBL/GenBank/DDBJ whole genome shotgun (WGS) entry which is preliminary data.</text>
</comment>
<evidence type="ECO:0000256" key="8">
    <source>
        <dbReference type="ARBA" id="ARBA00023065"/>
    </source>
</evidence>
<evidence type="ECO:0000256" key="6">
    <source>
        <dbReference type="ARBA" id="ARBA00022840"/>
    </source>
</evidence>
<comment type="subcellular location">
    <subcellularLocation>
        <location evidence="1">Cell membrane</location>
        <topology evidence="1">Peripheral membrane protein</topology>
    </subcellularLocation>
</comment>
<accession>A0A8J2YMX2</accession>
<dbReference type="AlphaFoldDB" id="A0A8J2YMX2"/>
<evidence type="ECO:0000256" key="3">
    <source>
        <dbReference type="ARBA" id="ARBA00022475"/>
    </source>
</evidence>
<dbReference type="GO" id="GO:0006826">
    <property type="term" value="P:iron ion transport"/>
    <property type="evidence" value="ECO:0007669"/>
    <property type="project" value="UniProtKB-KW"/>
</dbReference>
<dbReference type="RefSeq" id="WP_188411012.1">
    <property type="nucleotide sequence ID" value="NZ_BMCP01000007.1"/>
</dbReference>
<dbReference type="InterPro" id="IPR017871">
    <property type="entry name" value="ABC_transporter-like_CS"/>
</dbReference>
<keyword evidence="8" id="KW-0406">Ion transport</keyword>
<evidence type="ECO:0000313" key="12">
    <source>
        <dbReference type="Proteomes" id="UP000602745"/>
    </source>
</evidence>
<reference evidence="11" key="2">
    <citation type="submission" date="2020-09" db="EMBL/GenBank/DDBJ databases">
        <authorList>
            <person name="Sun Q."/>
            <person name="Sedlacek I."/>
        </authorList>
    </citation>
    <scope>NUCLEOTIDE SEQUENCE</scope>
    <source>
        <strain evidence="11">CCM 7684</strain>
    </source>
</reference>
<dbReference type="EMBL" id="BMCP01000007">
    <property type="protein sequence ID" value="GGE53972.1"/>
    <property type="molecule type" value="Genomic_DNA"/>
</dbReference>
<dbReference type="Proteomes" id="UP000602745">
    <property type="component" value="Unassembled WGS sequence"/>
</dbReference>
<name>A0A8J2YMX2_9RHOB</name>
<evidence type="ECO:0000256" key="4">
    <source>
        <dbReference type="ARBA" id="ARBA00022496"/>
    </source>
</evidence>
<keyword evidence="4" id="KW-0410">Iron transport</keyword>
<keyword evidence="7" id="KW-0408">Iron</keyword>
<evidence type="ECO:0000313" key="11">
    <source>
        <dbReference type="EMBL" id="GGE53972.1"/>
    </source>
</evidence>
<keyword evidence="5" id="KW-0547">Nucleotide-binding</keyword>
<proteinExistence type="predicted"/>
<evidence type="ECO:0000256" key="7">
    <source>
        <dbReference type="ARBA" id="ARBA00023004"/>
    </source>
</evidence>
<evidence type="ECO:0000259" key="10">
    <source>
        <dbReference type="PROSITE" id="PS50893"/>
    </source>
</evidence>
<evidence type="ECO:0000256" key="9">
    <source>
        <dbReference type="ARBA" id="ARBA00023136"/>
    </source>
</evidence>
<organism evidence="11 12">
    <name type="scientific">Agaricicola taiwanensis</name>
    <dbReference type="NCBI Taxonomy" id="591372"/>
    <lineage>
        <taxon>Bacteria</taxon>
        <taxon>Pseudomonadati</taxon>
        <taxon>Pseudomonadota</taxon>
        <taxon>Alphaproteobacteria</taxon>
        <taxon>Rhodobacterales</taxon>
        <taxon>Paracoccaceae</taxon>
        <taxon>Agaricicola</taxon>
    </lineage>
</organism>
<dbReference type="CDD" id="cd03214">
    <property type="entry name" value="ABC_Iron-Siderophores_B12_Hemin"/>
    <property type="match status" value="1"/>
</dbReference>
<dbReference type="InterPro" id="IPR003439">
    <property type="entry name" value="ABC_transporter-like_ATP-bd"/>
</dbReference>
<dbReference type="InterPro" id="IPR027417">
    <property type="entry name" value="P-loop_NTPase"/>
</dbReference>
<dbReference type="PROSITE" id="PS50893">
    <property type="entry name" value="ABC_TRANSPORTER_2"/>
    <property type="match status" value="1"/>
</dbReference>
<dbReference type="PROSITE" id="PS00211">
    <property type="entry name" value="ABC_TRANSPORTER_1"/>
    <property type="match status" value="1"/>
</dbReference>
<evidence type="ECO:0000256" key="1">
    <source>
        <dbReference type="ARBA" id="ARBA00004202"/>
    </source>
</evidence>
<keyword evidence="9" id="KW-0472">Membrane</keyword>
<keyword evidence="3" id="KW-1003">Cell membrane</keyword>
<sequence length="267" mass="27956">MGLDLRIGNLRVGYGRRTIIEGLTLEPVRAGGITALVGPNAAGKSTLLRGLAGLIPAQGSLTLGGHDLLKMELAARSRLITFMPQSLPQRVTLTVLDALIGAFKASPATQGAVTPLAEVRRQAVAVLERLGITDIALSPIAELSGGQRQMVALGQALMLSPQLLLLDEPTSALDLRHQVDVMATLKALADEGLNVVIVLHDLALAARWARHLIVLDHGRLHSEGAPAETITPAMLAKVYAISARVENCSRGFLQIAVDGPAPTGGPS</sequence>
<evidence type="ECO:0000256" key="2">
    <source>
        <dbReference type="ARBA" id="ARBA00022448"/>
    </source>
</evidence>
<dbReference type="GO" id="GO:0005524">
    <property type="term" value="F:ATP binding"/>
    <property type="evidence" value="ECO:0007669"/>
    <property type="project" value="UniProtKB-KW"/>
</dbReference>